<reference evidence="2" key="1">
    <citation type="journal article" date="2019" name="Int. J. Syst. Evol. Microbiol.">
        <title>The Global Catalogue of Microorganisms (GCM) 10K type strain sequencing project: providing services to taxonomists for standard genome sequencing and annotation.</title>
        <authorList>
            <consortium name="The Broad Institute Genomics Platform"/>
            <consortium name="The Broad Institute Genome Sequencing Center for Infectious Disease"/>
            <person name="Wu L."/>
            <person name="Ma J."/>
        </authorList>
    </citation>
    <scope>NUCLEOTIDE SEQUENCE [LARGE SCALE GENOMIC DNA]</scope>
    <source>
        <strain evidence="2">KCTC 52487</strain>
    </source>
</reference>
<gene>
    <name evidence="1" type="ORF">ACFOOR_02530</name>
</gene>
<proteinExistence type="predicted"/>
<keyword evidence="2" id="KW-1185">Reference proteome</keyword>
<sequence>MRVAIANAERLQPYVSWGIAKGDATIDGEILRLREAAERAVADHVSETVAKVREQAASAKSSKGVLAAYDRAIVKLSALREERVATQLLSDALDDLNAERQRFAE</sequence>
<dbReference type="EMBL" id="JBHRSV010000001">
    <property type="protein sequence ID" value="MFC2924975.1"/>
    <property type="molecule type" value="Genomic_DNA"/>
</dbReference>
<organism evidence="1 2">
    <name type="scientific">Hyphobacterium vulgare</name>
    <dbReference type="NCBI Taxonomy" id="1736751"/>
    <lineage>
        <taxon>Bacteria</taxon>
        <taxon>Pseudomonadati</taxon>
        <taxon>Pseudomonadota</taxon>
        <taxon>Alphaproteobacteria</taxon>
        <taxon>Maricaulales</taxon>
        <taxon>Maricaulaceae</taxon>
        <taxon>Hyphobacterium</taxon>
    </lineage>
</organism>
<dbReference type="Proteomes" id="UP001595379">
    <property type="component" value="Unassembled WGS sequence"/>
</dbReference>
<accession>A0ABV6ZU90</accession>
<evidence type="ECO:0000313" key="2">
    <source>
        <dbReference type="Proteomes" id="UP001595379"/>
    </source>
</evidence>
<protein>
    <submittedName>
        <fullName evidence="1">Uncharacterized protein</fullName>
    </submittedName>
</protein>
<dbReference type="RefSeq" id="WP_343163858.1">
    <property type="nucleotide sequence ID" value="NZ_JBHRSV010000001.1"/>
</dbReference>
<name>A0ABV6ZU90_9PROT</name>
<comment type="caution">
    <text evidence="1">The sequence shown here is derived from an EMBL/GenBank/DDBJ whole genome shotgun (WGS) entry which is preliminary data.</text>
</comment>
<evidence type="ECO:0000313" key="1">
    <source>
        <dbReference type="EMBL" id="MFC2924975.1"/>
    </source>
</evidence>